<evidence type="ECO:0000313" key="3">
    <source>
        <dbReference type="EMBL" id="MRS97648.1"/>
    </source>
</evidence>
<dbReference type="EMBL" id="WJYN01000001">
    <property type="protein sequence ID" value="MRS97648.1"/>
    <property type="molecule type" value="Genomic_DNA"/>
</dbReference>
<name>A0A7X2HJF1_RALPI</name>
<keyword evidence="1" id="KW-0732">Signal</keyword>
<gene>
    <name evidence="3" type="ORF">GJQ57_03165</name>
</gene>
<dbReference type="RefSeq" id="WP_154205692.1">
    <property type="nucleotide sequence ID" value="NZ_WJYN01000001.1"/>
</dbReference>
<dbReference type="Pfam" id="PF01464">
    <property type="entry name" value="SLT"/>
    <property type="match status" value="1"/>
</dbReference>
<protein>
    <submittedName>
        <fullName evidence="3">Transglycosylase SLT domain-containing protein</fullName>
    </submittedName>
</protein>
<feature type="chain" id="PRO_5030853298" evidence="1">
    <location>
        <begin position="24"/>
        <end position="250"/>
    </location>
</feature>
<dbReference type="Proteomes" id="UP000441032">
    <property type="component" value="Unassembled WGS sequence"/>
</dbReference>
<evidence type="ECO:0000256" key="1">
    <source>
        <dbReference type="SAM" id="SignalP"/>
    </source>
</evidence>
<feature type="domain" description="Transglycosylase SLT" evidence="2">
    <location>
        <begin position="37"/>
        <end position="162"/>
    </location>
</feature>
<comment type="caution">
    <text evidence="3">The sequence shown here is derived from an EMBL/GenBank/DDBJ whole genome shotgun (WGS) entry which is preliminary data.</text>
</comment>
<dbReference type="CDD" id="cd16892">
    <property type="entry name" value="LT_VirB1-like"/>
    <property type="match status" value="1"/>
</dbReference>
<dbReference type="SUPFAM" id="SSF53955">
    <property type="entry name" value="Lysozyme-like"/>
    <property type="match status" value="1"/>
</dbReference>
<evidence type="ECO:0000313" key="4">
    <source>
        <dbReference type="Proteomes" id="UP000441032"/>
    </source>
</evidence>
<evidence type="ECO:0000259" key="2">
    <source>
        <dbReference type="Pfam" id="PF01464"/>
    </source>
</evidence>
<dbReference type="Gene3D" id="1.10.530.10">
    <property type="match status" value="1"/>
</dbReference>
<sequence>MRFRVFCGVLMCVLGFAAGPAHAGPALSAAAFAQVARQCAPRVDVMTLAALVRTESGYNPYAIGVVGARLARQPVSMEEAQATVQMLEQRGYDFSLGLAQINRRNLARLGETTTTVLDPCRNLAASQRILGECFTRATRNTAIEQQALRHALSCYYSGGFSVGYREGYVSRVVANAQASVPPIDVAPAHVQPIPLAEPSRRVQAAAAPLPSPTPSPFATRPMTSSAGCSAGRQVMLVSCGRGTCVRCLGH</sequence>
<dbReference type="AlphaFoldDB" id="A0A7X2HJF1"/>
<feature type="signal peptide" evidence="1">
    <location>
        <begin position="1"/>
        <end position="23"/>
    </location>
</feature>
<reference evidence="3 4" key="1">
    <citation type="submission" date="2019-11" db="EMBL/GenBank/DDBJ databases">
        <title>Phenotypic characterization of an OXA-22 and OXA-60 co-producing Ralstonia pickettii clinical strain.</title>
        <authorList>
            <person name="He F."/>
        </authorList>
    </citation>
    <scope>NUCLEOTIDE SEQUENCE [LARGE SCALE GENOMIC DNA]</scope>
    <source>
        <strain evidence="3 4">PSLESD1</strain>
    </source>
</reference>
<dbReference type="InterPro" id="IPR023346">
    <property type="entry name" value="Lysozyme-like_dom_sf"/>
</dbReference>
<organism evidence="3 4">
    <name type="scientific">Ralstonia pickettii</name>
    <name type="common">Burkholderia pickettii</name>
    <dbReference type="NCBI Taxonomy" id="329"/>
    <lineage>
        <taxon>Bacteria</taxon>
        <taxon>Pseudomonadati</taxon>
        <taxon>Pseudomonadota</taxon>
        <taxon>Betaproteobacteria</taxon>
        <taxon>Burkholderiales</taxon>
        <taxon>Burkholderiaceae</taxon>
        <taxon>Ralstonia</taxon>
    </lineage>
</organism>
<proteinExistence type="predicted"/>
<accession>A0A7X2HJF1</accession>
<dbReference type="InterPro" id="IPR008258">
    <property type="entry name" value="Transglycosylase_SLT_dom_1"/>
</dbReference>